<dbReference type="Proteomes" id="UP001487740">
    <property type="component" value="Unassembled WGS sequence"/>
</dbReference>
<feature type="transmembrane region" description="Helical" evidence="2">
    <location>
        <begin position="72"/>
        <end position="94"/>
    </location>
</feature>
<feature type="compositionally biased region" description="Polar residues" evidence="1">
    <location>
        <begin position="107"/>
        <end position="119"/>
    </location>
</feature>
<evidence type="ECO:0000313" key="4">
    <source>
        <dbReference type="Proteomes" id="UP001487740"/>
    </source>
</evidence>
<evidence type="ECO:0000256" key="1">
    <source>
        <dbReference type="SAM" id="MobiDB-lite"/>
    </source>
</evidence>
<dbReference type="EMBL" id="JARAKH010000049">
    <property type="protein sequence ID" value="KAK8375465.1"/>
    <property type="molecule type" value="Genomic_DNA"/>
</dbReference>
<sequence>MQDTNHFLKAALQVGPWRVTRRVLLFVVVFCLVIIVFGSLILKTHAFDVDEDWDDDDDDDDDERSISSGDSLMLVLMGLAGMAGLAACAGCLLATPNTPRPLGESGSVFTLSGVNTHQPVTPRPSAPESVPNQSENNGTVPPPSSTVLPTPTKVMPQGNGYSHSPIFPRNPNYPAEPPPSYSAPSYPAGGQPGRRLARTMPPNVTRAVSSPPTLHTVADLPPPYAPGHSQSLRQ</sequence>
<organism evidence="3 4">
    <name type="scientific">Scylla paramamosain</name>
    <name type="common">Mud crab</name>
    <dbReference type="NCBI Taxonomy" id="85552"/>
    <lineage>
        <taxon>Eukaryota</taxon>
        <taxon>Metazoa</taxon>
        <taxon>Ecdysozoa</taxon>
        <taxon>Arthropoda</taxon>
        <taxon>Crustacea</taxon>
        <taxon>Multicrustacea</taxon>
        <taxon>Malacostraca</taxon>
        <taxon>Eumalacostraca</taxon>
        <taxon>Eucarida</taxon>
        <taxon>Decapoda</taxon>
        <taxon>Pleocyemata</taxon>
        <taxon>Brachyura</taxon>
        <taxon>Eubrachyura</taxon>
        <taxon>Portunoidea</taxon>
        <taxon>Portunidae</taxon>
        <taxon>Portuninae</taxon>
        <taxon>Scylla</taxon>
    </lineage>
</organism>
<name>A0AAW0SL74_SCYPA</name>
<dbReference type="EMBL" id="JARAKH010000049">
    <property type="protein sequence ID" value="KAK8375467.1"/>
    <property type="molecule type" value="Genomic_DNA"/>
</dbReference>
<keyword evidence="2" id="KW-1133">Transmembrane helix</keyword>
<dbReference type="EMBL" id="JARAKH010000049">
    <property type="protein sequence ID" value="KAK8375466.1"/>
    <property type="molecule type" value="Genomic_DNA"/>
</dbReference>
<feature type="region of interest" description="Disordered" evidence="1">
    <location>
        <begin position="104"/>
        <end position="234"/>
    </location>
</feature>
<keyword evidence="2" id="KW-0812">Transmembrane</keyword>
<gene>
    <name evidence="3" type="ORF">O3P69_008360</name>
</gene>
<feature type="transmembrane region" description="Helical" evidence="2">
    <location>
        <begin position="23"/>
        <end position="42"/>
    </location>
</feature>
<accession>A0AAW0SL74</accession>
<proteinExistence type="predicted"/>
<keyword evidence="2" id="KW-0472">Membrane</keyword>
<evidence type="ECO:0000256" key="2">
    <source>
        <dbReference type="SAM" id="Phobius"/>
    </source>
</evidence>
<comment type="caution">
    <text evidence="3">The sequence shown here is derived from an EMBL/GenBank/DDBJ whole genome shotgun (WGS) entry which is preliminary data.</text>
</comment>
<evidence type="ECO:0008006" key="5">
    <source>
        <dbReference type="Google" id="ProtNLM"/>
    </source>
</evidence>
<keyword evidence="4" id="KW-1185">Reference proteome</keyword>
<protein>
    <recommendedName>
        <fullName evidence="5">Transmembrane protein</fullName>
    </recommendedName>
</protein>
<dbReference type="AlphaFoldDB" id="A0AAW0SL74"/>
<evidence type="ECO:0000313" key="3">
    <source>
        <dbReference type="EMBL" id="KAK8375467.1"/>
    </source>
</evidence>
<reference evidence="3 4" key="1">
    <citation type="submission" date="2023-03" db="EMBL/GenBank/DDBJ databases">
        <title>High-quality genome of Scylla paramamosain provides insights in environmental adaptation.</title>
        <authorList>
            <person name="Zhang L."/>
        </authorList>
    </citation>
    <scope>NUCLEOTIDE SEQUENCE [LARGE SCALE GENOMIC DNA]</scope>
    <source>
        <strain evidence="3">LZ_2023a</strain>
        <tissue evidence="3">Muscle</tissue>
    </source>
</reference>